<reference evidence="1" key="1">
    <citation type="submission" date="2019-03" db="EMBL/GenBank/DDBJ databases">
        <title>Single cell metagenomics reveals metabolic interactions within the superorganism composed of flagellate Streblomastix strix and complex community of Bacteroidetes bacteria on its surface.</title>
        <authorList>
            <person name="Treitli S.C."/>
            <person name="Kolisko M."/>
            <person name="Husnik F."/>
            <person name="Keeling P."/>
            <person name="Hampl V."/>
        </authorList>
    </citation>
    <scope>NUCLEOTIDE SEQUENCE</scope>
    <source>
        <strain evidence="1">STM</strain>
    </source>
</reference>
<proteinExistence type="predicted"/>
<gene>
    <name evidence="1" type="ORF">EZS27_035174</name>
</gene>
<dbReference type="EMBL" id="SNRY01005764">
    <property type="protein sequence ID" value="KAA6314167.1"/>
    <property type="molecule type" value="Genomic_DNA"/>
</dbReference>
<accession>A0A5J4PWX5</accession>
<sequence>MEKEIELTLTIKLKSVSVDLNVSESLIVINTLAVKRAQLRGGLWSTAGKRAEKYLMLTLCKLYQVAVNHYNALHFVKNKSKKVDREIDFYLLNNGEEYLCEVKLMGKGNPESADAIIARDTNVFIADTLSQQNKNQCDQLGINWVALRDANGFRCFKLTLEKLGIPHTDFLGNLDESVDKILAELFDIKKKNNPQQSSLETGGGVSWQVQLGNLPLI</sequence>
<protein>
    <recommendedName>
        <fullName evidence="2">CfrBI restriction endonuclease</fullName>
    </recommendedName>
</protein>
<evidence type="ECO:0008006" key="2">
    <source>
        <dbReference type="Google" id="ProtNLM"/>
    </source>
</evidence>
<dbReference type="InterPro" id="IPR019042">
    <property type="entry name" value="Restrct_endonuc_II_CfrBI"/>
</dbReference>
<name>A0A5J4PWX5_9ZZZZ</name>
<comment type="caution">
    <text evidence="1">The sequence shown here is derived from an EMBL/GenBank/DDBJ whole genome shotgun (WGS) entry which is preliminary data.</text>
</comment>
<dbReference type="AlphaFoldDB" id="A0A5J4PWX5"/>
<dbReference type="Pfam" id="PF09516">
    <property type="entry name" value="RE_CfrBI"/>
    <property type="match status" value="1"/>
</dbReference>
<evidence type="ECO:0000313" key="1">
    <source>
        <dbReference type="EMBL" id="KAA6314167.1"/>
    </source>
</evidence>
<organism evidence="1">
    <name type="scientific">termite gut metagenome</name>
    <dbReference type="NCBI Taxonomy" id="433724"/>
    <lineage>
        <taxon>unclassified sequences</taxon>
        <taxon>metagenomes</taxon>
        <taxon>organismal metagenomes</taxon>
    </lineage>
</organism>